<gene>
    <name evidence="1" type="ORF">MPPM_0725</name>
</gene>
<protein>
    <submittedName>
        <fullName evidence="1">Uncharacterized protein</fullName>
    </submittedName>
</protein>
<accession>A0A160PDM1</accession>
<name>A0A160PDM1_9HYPH</name>
<dbReference type="Proteomes" id="UP000218288">
    <property type="component" value="Chromosome"/>
</dbReference>
<dbReference type="RefSeq" id="WP_017487422.1">
    <property type="nucleotide sequence ID" value="NZ_AP014809.1"/>
</dbReference>
<evidence type="ECO:0000313" key="2">
    <source>
        <dbReference type="Proteomes" id="UP000218288"/>
    </source>
</evidence>
<dbReference type="AlphaFoldDB" id="A0A160PDM1"/>
<reference evidence="1 2" key="1">
    <citation type="journal article" date="2016" name="Genome Announc.">
        <title>Complete Genome Sequence of Methylobacterium populi P-1M, Isolated from Pink-Pigmented Household Biofilm.</title>
        <authorList>
            <person name="Morohoshi T."/>
            <person name="Ikeda T."/>
        </authorList>
    </citation>
    <scope>NUCLEOTIDE SEQUENCE [LARGE SCALE GENOMIC DNA]</scope>
    <source>
        <strain evidence="1 2">P-1M</strain>
    </source>
</reference>
<organism evidence="1 2">
    <name type="scientific">Methylorubrum populi</name>
    <dbReference type="NCBI Taxonomy" id="223967"/>
    <lineage>
        <taxon>Bacteria</taxon>
        <taxon>Pseudomonadati</taxon>
        <taxon>Pseudomonadota</taxon>
        <taxon>Alphaproteobacteria</taxon>
        <taxon>Hyphomicrobiales</taxon>
        <taxon>Methylobacteriaceae</taxon>
        <taxon>Methylorubrum</taxon>
    </lineage>
</organism>
<evidence type="ECO:0000313" key="1">
    <source>
        <dbReference type="EMBL" id="BAU89330.1"/>
    </source>
</evidence>
<sequence length="41" mass="4360">MSGRDELVVLALLGALTLVGALLWAREGVTLWLHAALTLCL</sequence>
<proteinExistence type="predicted"/>
<dbReference type="EMBL" id="AP014809">
    <property type="protein sequence ID" value="BAU89330.1"/>
    <property type="molecule type" value="Genomic_DNA"/>
</dbReference>